<dbReference type="RefSeq" id="WP_413274012.1">
    <property type="nucleotide sequence ID" value="NZ_JBHFNQ010000214.1"/>
</dbReference>
<dbReference type="InterPro" id="IPR003593">
    <property type="entry name" value="AAA+_ATPase"/>
</dbReference>
<dbReference type="Pfam" id="PF13245">
    <property type="entry name" value="AAA_19"/>
    <property type="match status" value="1"/>
</dbReference>
<accession>A0ABV4XDZ5</accession>
<evidence type="ECO:0000256" key="2">
    <source>
        <dbReference type="ARBA" id="ARBA00022840"/>
    </source>
</evidence>
<name>A0ABV4XDZ5_9CYAN</name>
<sequence length="217" mass="24592">MSQNLLNLTQTSESHQFTFTPQQSKAIQQLKEFLISRNTIFLLCGYAGTGKSTIIIQFIKELLQQGKRIALSAPTNKAVNILKKMATQHQIIGVDFLTIHQLLGLGMVRKEQDKVLEQTNSSTLYLYDIIILDECSMVGIELWKWIEKGFKQTLFNRKKLILMGDPAQLNPIGEKHSPSFNVINRAILTEVVRQPGESPVLDFITNCRSFVKNQAKT</sequence>
<dbReference type="InterPro" id="IPR050534">
    <property type="entry name" value="Coronavir_polyprotein_1ab"/>
</dbReference>
<organism evidence="4 5">
    <name type="scientific">Floridaenema aerugineum BLCC-F46</name>
    <dbReference type="NCBI Taxonomy" id="3153654"/>
    <lineage>
        <taxon>Bacteria</taxon>
        <taxon>Bacillati</taxon>
        <taxon>Cyanobacteriota</taxon>
        <taxon>Cyanophyceae</taxon>
        <taxon>Oscillatoriophycideae</taxon>
        <taxon>Aerosakkonematales</taxon>
        <taxon>Aerosakkonemataceae</taxon>
        <taxon>Floridanema</taxon>
        <taxon>Floridanema aerugineum</taxon>
    </lineage>
</organism>
<evidence type="ECO:0000256" key="1">
    <source>
        <dbReference type="ARBA" id="ARBA00022741"/>
    </source>
</evidence>
<gene>
    <name evidence="4" type="ORF">ACE1CC_29560</name>
</gene>
<comment type="caution">
    <text evidence="4">The sequence shown here is derived from an EMBL/GenBank/DDBJ whole genome shotgun (WGS) entry which is preliminary data.</text>
</comment>
<dbReference type="EMBL" id="JBHFNQ010000214">
    <property type="protein sequence ID" value="MFB2881018.1"/>
    <property type="molecule type" value="Genomic_DNA"/>
</dbReference>
<evidence type="ECO:0000313" key="4">
    <source>
        <dbReference type="EMBL" id="MFB2881018.1"/>
    </source>
</evidence>
<dbReference type="SMART" id="SM00382">
    <property type="entry name" value="AAA"/>
    <property type="match status" value="1"/>
</dbReference>
<dbReference type="InterPro" id="IPR027417">
    <property type="entry name" value="P-loop_NTPase"/>
</dbReference>
<feature type="domain" description="AAA+ ATPase" evidence="3">
    <location>
        <begin position="37"/>
        <end position="188"/>
    </location>
</feature>
<protein>
    <submittedName>
        <fullName evidence="4">AAA family ATPase</fullName>
    </submittedName>
</protein>
<reference evidence="4 5" key="1">
    <citation type="submission" date="2024-09" db="EMBL/GenBank/DDBJ databases">
        <title>Floridaenema gen nov. (Aerosakkonemataceae, Aerosakkonematales ord. nov., Cyanobacteria) from benthic tropical and subtropical fresh waters, with the description of four new species.</title>
        <authorList>
            <person name="Moretto J.A."/>
            <person name="Berthold D.E."/>
            <person name="Lefler F.W."/>
            <person name="Huang I.-S."/>
            <person name="Laughinghouse H. IV."/>
        </authorList>
    </citation>
    <scope>NUCLEOTIDE SEQUENCE [LARGE SCALE GENOMIC DNA]</scope>
    <source>
        <strain evidence="4 5">BLCC-F46</strain>
    </source>
</reference>
<keyword evidence="5" id="KW-1185">Reference proteome</keyword>
<evidence type="ECO:0000313" key="5">
    <source>
        <dbReference type="Proteomes" id="UP001576774"/>
    </source>
</evidence>
<keyword evidence="2" id="KW-0067">ATP-binding</keyword>
<dbReference type="PANTHER" id="PTHR43788:SF6">
    <property type="entry name" value="DNA HELICASE B"/>
    <property type="match status" value="1"/>
</dbReference>
<dbReference type="PANTHER" id="PTHR43788">
    <property type="entry name" value="DNA2/NAM7 HELICASE FAMILY MEMBER"/>
    <property type="match status" value="1"/>
</dbReference>
<dbReference type="Gene3D" id="3.40.50.300">
    <property type="entry name" value="P-loop containing nucleotide triphosphate hydrolases"/>
    <property type="match status" value="1"/>
</dbReference>
<evidence type="ECO:0000259" key="3">
    <source>
        <dbReference type="SMART" id="SM00382"/>
    </source>
</evidence>
<keyword evidence="1" id="KW-0547">Nucleotide-binding</keyword>
<proteinExistence type="predicted"/>
<dbReference type="Proteomes" id="UP001576774">
    <property type="component" value="Unassembled WGS sequence"/>
</dbReference>
<dbReference type="SUPFAM" id="SSF52540">
    <property type="entry name" value="P-loop containing nucleoside triphosphate hydrolases"/>
    <property type="match status" value="1"/>
</dbReference>